<evidence type="ECO:0000313" key="6">
    <source>
        <dbReference type="EMBL" id="GGC88227.1"/>
    </source>
</evidence>
<feature type="domain" description="Leucine-binding protein" evidence="5">
    <location>
        <begin position="40"/>
        <end position="375"/>
    </location>
</feature>
<keyword evidence="2 4" id="KW-0732">Signal</keyword>
<dbReference type="AlphaFoldDB" id="A0A916UTW7"/>
<reference evidence="6" key="2">
    <citation type="submission" date="2020-09" db="EMBL/GenBank/DDBJ databases">
        <authorList>
            <person name="Sun Q."/>
            <person name="Zhou Y."/>
        </authorList>
    </citation>
    <scope>NUCLEOTIDE SEQUENCE</scope>
    <source>
        <strain evidence="6">CGMCC 1.12919</strain>
    </source>
</reference>
<evidence type="ECO:0000256" key="3">
    <source>
        <dbReference type="ARBA" id="ARBA00022970"/>
    </source>
</evidence>
<comment type="caution">
    <text evidence="6">The sequence shown here is derived from an EMBL/GenBank/DDBJ whole genome shotgun (WGS) entry which is preliminary data.</text>
</comment>
<dbReference type="InterPro" id="IPR051010">
    <property type="entry name" value="BCAA_transport"/>
</dbReference>
<dbReference type="InterPro" id="IPR028081">
    <property type="entry name" value="Leu-bd"/>
</dbReference>
<dbReference type="PANTHER" id="PTHR30483:SF6">
    <property type="entry name" value="PERIPLASMIC BINDING PROTEIN OF ABC TRANSPORTER FOR NATURAL AMINO ACIDS"/>
    <property type="match status" value="1"/>
</dbReference>
<organism evidence="6 7">
    <name type="scientific">Chelatococcus reniformis</name>
    <dbReference type="NCBI Taxonomy" id="1494448"/>
    <lineage>
        <taxon>Bacteria</taxon>
        <taxon>Pseudomonadati</taxon>
        <taxon>Pseudomonadota</taxon>
        <taxon>Alphaproteobacteria</taxon>
        <taxon>Hyphomicrobiales</taxon>
        <taxon>Chelatococcaceae</taxon>
        <taxon>Chelatococcus</taxon>
    </lineage>
</organism>
<dbReference type="RefSeq" id="WP_188612143.1">
    <property type="nucleotide sequence ID" value="NZ_BMGG01000010.1"/>
</dbReference>
<proteinExistence type="inferred from homology"/>
<dbReference type="PANTHER" id="PTHR30483">
    <property type="entry name" value="LEUCINE-SPECIFIC-BINDING PROTEIN"/>
    <property type="match status" value="1"/>
</dbReference>
<name>A0A916UTW7_9HYPH</name>
<evidence type="ECO:0000256" key="2">
    <source>
        <dbReference type="ARBA" id="ARBA00022729"/>
    </source>
</evidence>
<dbReference type="EMBL" id="BMGG01000010">
    <property type="protein sequence ID" value="GGC88227.1"/>
    <property type="molecule type" value="Genomic_DNA"/>
</dbReference>
<dbReference type="SUPFAM" id="SSF53822">
    <property type="entry name" value="Periplasmic binding protein-like I"/>
    <property type="match status" value="1"/>
</dbReference>
<dbReference type="InterPro" id="IPR028082">
    <property type="entry name" value="Peripla_BP_I"/>
</dbReference>
<evidence type="ECO:0000256" key="4">
    <source>
        <dbReference type="SAM" id="SignalP"/>
    </source>
</evidence>
<dbReference type="Pfam" id="PF13458">
    <property type="entry name" value="Peripla_BP_6"/>
    <property type="match status" value="1"/>
</dbReference>
<keyword evidence="3" id="KW-0029">Amino-acid transport</keyword>
<keyword evidence="3" id="KW-0813">Transport</keyword>
<evidence type="ECO:0000313" key="7">
    <source>
        <dbReference type="Proteomes" id="UP000637002"/>
    </source>
</evidence>
<gene>
    <name evidence="6" type="ORF">GCM10010994_52740</name>
</gene>
<accession>A0A916UTW7</accession>
<feature type="signal peptide" evidence="4">
    <location>
        <begin position="1"/>
        <end position="33"/>
    </location>
</feature>
<protein>
    <submittedName>
        <fullName evidence="6">ABC transporter substrate-binding protein</fullName>
    </submittedName>
</protein>
<dbReference type="GO" id="GO:0006865">
    <property type="term" value="P:amino acid transport"/>
    <property type="evidence" value="ECO:0007669"/>
    <property type="project" value="UniProtKB-KW"/>
</dbReference>
<dbReference type="CDD" id="cd06327">
    <property type="entry name" value="PBP1_SBP-like"/>
    <property type="match status" value="1"/>
</dbReference>
<dbReference type="Gene3D" id="3.40.50.2300">
    <property type="match status" value="2"/>
</dbReference>
<keyword evidence="7" id="KW-1185">Reference proteome</keyword>
<dbReference type="Proteomes" id="UP000637002">
    <property type="component" value="Unassembled WGS sequence"/>
</dbReference>
<evidence type="ECO:0000259" key="5">
    <source>
        <dbReference type="Pfam" id="PF13458"/>
    </source>
</evidence>
<comment type="similarity">
    <text evidence="1">Belongs to the leucine-binding protein family.</text>
</comment>
<sequence>MAKDGRAPGTARRAWITAATVLLLLGAATGAGAQVSDDVVRIGVLTDLSGPYADLSGKGSVVAAELAAADAGGQVRGKPIQIVSADHQNKPDIASAVARRWYEVEGVDAIVDLPVTAVAFAVQTVAREKSRTVMITAAATSDFTAKTCAPVSTHWADDTHTLTAGTARAVMQRGGRAWYFITVDHAFGAALQVEATKVIEASGGRVVGTSRHPIGATDFSSFIVQARTSGADVVALASVGNDFITALKQAHEFGLGTGTPTLTGFLTYITDINALGLEVAKNLTFTSSFYWDQSDAARAFARRFKEKVGIMPTKDHAAVYTAVRQYLHGVETAGTDEAVAANKAMRATPFDFFGRPASIRADGRVLFDATLYRVKTPAESKAPWDYYEAVRTIPRAEAFLPMNPACAVP</sequence>
<feature type="chain" id="PRO_5037848078" evidence="4">
    <location>
        <begin position="34"/>
        <end position="409"/>
    </location>
</feature>
<evidence type="ECO:0000256" key="1">
    <source>
        <dbReference type="ARBA" id="ARBA00010062"/>
    </source>
</evidence>
<reference evidence="6" key="1">
    <citation type="journal article" date="2014" name="Int. J. Syst. Evol. Microbiol.">
        <title>Complete genome sequence of Corynebacterium casei LMG S-19264T (=DSM 44701T), isolated from a smear-ripened cheese.</title>
        <authorList>
            <consortium name="US DOE Joint Genome Institute (JGI-PGF)"/>
            <person name="Walter F."/>
            <person name="Albersmeier A."/>
            <person name="Kalinowski J."/>
            <person name="Ruckert C."/>
        </authorList>
    </citation>
    <scope>NUCLEOTIDE SEQUENCE</scope>
    <source>
        <strain evidence="6">CGMCC 1.12919</strain>
    </source>
</reference>